<dbReference type="GO" id="GO:0004523">
    <property type="term" value="F:RNA-DNA hybrid ribonuclease activity"/>
    <property type="evidence" value="ECO:0007669"/>
    <property type="project" value="UniProtKB-EC"/>
</dbReference>
<keyword evidence="7" id="KW-0378">Hydrolase</keyword>
<dbReference type="Proteomes" id="UP001215280">
    <property type="component" value="Unassembled WGS sequence"/>
</dbReference>
<dbReference type="InterPro" id="IPR012337">
    <property type="entry name" value="RNaseH-like_sf"/>
</dbReference>
<dbReference type="GO" id="GO:0043137">
    <property type="term" value="P:DNA replication, removal of RNA primer"/>
    <property type="evidence" value="ECO:0007669"/>
    <property type="project" value="TreeGrafter"/>
</dbReference>
<dbReference type="InterPro" id="IPR002156">
    <property type="entry name" value="RNaseH_domain"/>
</dbReference>
<reference evidence="9" key="1">
    <citation type="submission" date="2023-03" db="EMBL/GenBank/DDBJ databases">
        <title>Massive genome expansion in bonnet fungi (Mycena s.s.) driven by repeated elements and novel gene families across ecological guilds.</title>
        <authorList>
            <consortium name="Lawrence Berkeley National Laboratory"/>
            <person name="Harder C.B."/>
            <person name="Miyauchi S."/>
            <person name="Viragh M."/>
            <person name="Kuo A."/>
            <person name="Thoen E."/>
            <person name="Andreopoulos B."/>
            <person name="Lu D."/>
            <person name="Skrede I."/>
            <person name="Drula E."/>
            <person name="Henrissat B."/>
            <person name="Morin E."/>
            <person name="Kohler A."/>
            <person name="Barry K."/>
            <person name="LaButti K."/>
            <person name="Morin E."/>
            <person name="Salamov A."/>
            <person name="Lipzen A."/>
            <person name="Mereny Z."/>
            <person name="Hegedus B."/>
            <person name="Baldrian P."/>
            <person name="Stursova M."/>
            <person name="Weitz H."/>
            <person name="Taylor A."/>
            <person name="Grigoriev I.V."/>
            <person name="Nagy L.G."/>
            <person name="Martin F."/>
            <person name="Kauserud H."/>
        </authorList>
    </citation>
    <scope>NUCLEOTIDE SEQUENCE</scope>
    <source>
        <strain evidence="9">CBHHK188m</strain>
    </source>
</reference>
<dbReference type="AlphaFoldDB" id="A0AAD7ICS8"/>
<organism evidence="9 10">
    <name type="scientific">Mycena maculata</name>
    <dbReference type="NCBI Taxonomy" id="230809"/>
    <lineage>
        <taxon>Eukaryota</taxon>
        <taxon>Fungi</taxon>
        <taxon>Dikarya</taxon>
        <taxon>Basidiomycota</taxon>
        <taxon>Agaricomycotina</taxon>
        <taxon>Agaricomycetes</taxon>
        <taxon>Agaricomycetidae</taxon>
        <taxon>Agaricales</taxon>
        <taxon>Marasmiineae</taxon>
        <taxon>Mycenaceae</taxon>
        <taxon>Mycena</taxon>
    </lineage>
</organism>
<feature type="domain" description="RNase H type-1" evidence="8">
    <location>
        <begin position="47"/>
        <end position="216"/>
    </location>
</feature>
<evidence type="ECO:0000256" key="3">
    <source>
        <dbReference type="ARBA" id="ARBA00012180"/>
    </source>
</evidence>
<protein>
    <recommendedName>
        <fullName evidence="3">ribonuclease H</fullName>
        <ecNumber evidence="3">3.1.26.4</ecNumber>
    </recommendedName>
</protein>
<comment type="catalytic activity">
    <reaction evidence="1">
        <text>Endonucleolytic cleavage to 5'-phosphomonoester.</text>
        <dbReference type="EC" id="3.1.26.4"/>
    </reaction>
</comment>
<dbReference type="EMBL" id="JARJLG010000128">
    <property type="protein sequence ID" value="KAJ7740216.1"/>
    <property type="molecule type" value="Genomic_DNA"/>
</dbReference>
<evidence type="ECO:0000256" key="4">
    <source>
        <dbReference type="ARBA" id="ARBA00022722"/>
    </source>
</evidence>
<sequence length="221" mass="24851">MPHDRNSPRLFKSCPSFDDLTLSERIDLCEQCDRFFARCCHHSEVVCHYHCFVFVDGACAGNGTYGARAGIGCAMGLREEDQLSLPVTDGMDPRGPRTNQRAELLAAIHGLQLVVDADREYHVGSRAHLKSRETEREYIVVSDSEYVVKGITEWVQQWKRNSWLTTTGHTAENADLFRRLDDIVSAHESRGLKVQFFHVGRELNSVADSLATRAAARSITL</sequence>
<dbReference type="GO" id="GO:0046872">
    <property type="term" value="F:metal ion binding"/>
    <property type="evidence" value="ECO:0007669"/>
    <property type="project" value="UniProtKB-KW"/>
</dbReference>
<dbReference type="GO" id="GO:0003676">
    <property type="term" value="F:nucleic acid binding"/>
    <property type="evidence" value="ECO:0007669"/>
    <property type="project" value="InterPro"/>
</dbReference>
<comment type="caution">
    <text evidence="9">The sequence shown here is derived from an EMBL/GenBank/DDBJ whole genome shotgun (WGS) entry which is preliminary data.</text>
</comment>
<proteinExistence type="inferred from homology"/>
<evidence type="ECO:0000256" key="2">
    <source>
        <dbReference type="ARBA" id="ARBA00005300"/>
    </source>
</evidence>
<evidence type="ECO:0000256" key="1">
    <source>
        <dbReference type="ARBA" id="ARBA00000077"/>
    </source>
</evidence>
<dbReference type="SUPFAM" id="SSF53098">
    <property type="entry name" value="Ribonuclease H-like"/>
    <property type="match status" value="1"/>
</dbReference>
<dbReference type="CDD" id="cd13934">
    <property type="entry name" value="RNase_H_Dikarya_like"/>
    <property type="match status" value="1"/>
</dbReference>
<dbReference type="PROSITE" id="PS50879">
    <property type="entry name" value="RNASE_H_1"/>
    <property type="match status" value="1"/>
</dbReference>
<keyword evidence="10" id="KW-1185">Reference proteome</keyword>
<dbReference type="InterPro" id="IPR050092">
    <property type="entry name" value="RNase_H"/>
</dbReference>
<keyword evidence="4" id="KW-0540">Nuclease</keyword>
<comment type="similarity">
    <text evidence="2">Belongs to the RNase H family.</text>
</comment>
<evidence type="ECO:0000256" key="5">
    <source>
        <dbReference type="ARBA" id="ARBA00022723"/>
    </source>
</evidence>
<dbReference type="Pfam" id="PF00075">
    <property type="entry name" value="RNase_H"/>
    <property type="match status" value="1"/>
</dbReference>
<keyword evidence="6" id="KW-0255">Endonuclease</keyword>
<evidence type="ECO:0000313" key="10">
    <source>
        <dbReference type="Proteomes" id="UP001215280"/>
    </source>
</evidence>
<dbReference type="InterPro" id="IPR036397">
    <property type="entry name" value="RNaseH_sf"/>
</dbReference>
<dbReference type="Gene3D" id="3.30.420.10">
    <property type="entry name" value="Ribonuclease H-like superfamily/Ribonuclease H"/>
    <property type="match status" value="1"/>
</dbReference>
<evidence type="ECO:0000256" key="7">
    <source>
        <dbReference type="ARBA" id="ARBA00022801"/>
    </source>
</evidence>
<gene>
    <name evidence="9" type="ORF">DFH07DRAFT_943769</name>
</gene>
<evidence type="ECO:0000313" key="9">
    <source>
        <dbReference type="EMBL" id="KAJ7740216.1"/>
    </source>
</evidence>
<dbReference type="EC" id="3.1.26.4" evidence="3"/>
<dbReference type="PANTHER" id="PTHR10642">
    <property type="entry name" value="RIBONUCLEASE H1"/>
    <property type="match status" value="1"/>
</dbReference>
<evidence type="ECO:0000256" key="6">
    <source>
        <dbReference type="ARBA" id="ARBA00022759"/>
    </source>
</evidence>
<keyword evidence="5" id="KW-0479">Metal-binding</keyword>
<accession>A0AAD7ICS8</accession>
<dbReference type="PANTHER" id="PTHR10642:SF26">
    <property type="entry name" value="RIBONUCLEASE H1"/>
    <property type="match status" value="1"/>
</dbReference>
<name>A0AAD7ICS8_9AGAR</name>
<evidence type="ECO:0000259" key="8">
    <source>
        <dbReference type="PROSITE" id="PS50879"/>
    </source>
</evidence>